<evidence type="ECO:0000313" key="15">
    <source>
        <dbReference type="Proteomes" id="UP000758155"/>
    </source>
</evidence>
<keyword evidence="6 10" id="KW-0067">ATP-binding</keyword>
<evidence type="ECO:0000256" key="2">
    <source>
        <dbReference type="ARBA" id="ARBA00022527"/>
    </source>
</evidence>
<keyword evidence="5 14" id="KW-0418">Kinase</keyword>
<dbReference type="FunFam" id="1.10.510.10:FF:000183">
    <property type="entry name" value="Serine/threonine-protein kinase hal4"/>
    <property type="match status" value="1"/>
</dbReference>
<evidence type="ECO:0000256" key="8">
    <source>
        <dbReference type="ARBA" id="ARBA00048679"/>
    </source>
</evidence>
<dbReference type="InterPro" id="IPR000719">
    <property type="entry name" value="Prot_kinase_dom"/>
</dbReference>
<gene>
    <name evidence="14" type="primary">SAT4_1</name>
    <name evidence="14" type="ORF">E8E12_001343</name>
</gene>
<dbReference type="InterPro" id="IPR011009">
    <property type="entry name" value="Kinase-like_dom_sf"/>
</dbReference>
<dbReference type="SMART" id="SM00220">
    <property type="entry name" value="S_TKc"/>
    <property type="match status" value="1"/>
</dbReference>
<dbReference type="PANTHER" id="PTHR24343">
    <property type="entry name" value="SERINE/THREONINE KINASE"/>
    <property type="match status" value="1"/>
</dbReference>
<dbReference type="GO" id="GO:0004674">
    <property type="term" value="F:protein serine/threonine kinase activity"/>
    <property type="evidence" value="ECO:0007669"/>
    <property type="project" value="UniProtKB-KW"/>
</dbReference>
<feature type="region of interest" description="Disordered" evidence="12">
    <location>
        <begin position="1"/>
        <end position="94"/>
    </location>
</feature>
<evidence type="ECO:0000256" key="6">
    <source>
        <dbReference type="ARBA" id="ARBA00022840"/>
    </source>
</evidence>
<comment type="catalytic activity">
    <reaction evidence="7">
        <text>L-threonyl-[protein] + ATP = O-phospho-L-threonyl-[protein] + ADP + H(+)</text>
        <dbReference type="Rhea" id="RHEA:46608"/>
        <dbReference type="Rhea" id="RHEA-COMP:11060"/>
        <dbReference type="Rhea" id="RHEA-COMP:11605"/>
        <dbReference type="ChEBI" id="CHEBI:15378"/>
        <dbReference type="ChEBI" id="CHEBI:30013"/>
        <dbReference type="ChEBI" id="CHEBI:30616"/>
        <dbReference type="ChEBI" id="CHEBI:61977"/>
        <dbReference type="ChEBI" id="CHEBI:456216"/>
        <dbReference type="EC" id="2.7.11.1"/>
    </reaction>
</comment>
<evidence type="ECO:0000256" key="10">
    <source>
        <dbReference type="PROSITE-ProRule" id="PRU10141"/>
    </source>
</evidence>
<dbReference type="GO" id="GO:0030003">
    <property type="term" value="P:intracellular monoatomic cation homeostasis"/>
    <property type="evidence" value="ECO:0007669"/>
    <property type="project" value="UniProtKB-ARBA"/>
</dbReference>
<reference evidence="14" key="1">
    <citation type="submission" date="2019-04" db="EMBL/GenBank/DDBJ databases">
        <title>Sequencing of skin fungus with MAO and IRED activity.</title>
        <authorList>
            <person name="Marsaioli A.J."/>
            <person name="Bonatto J.M.C."/>
            <person name="Reis Junior O."/>
        </authorList>
    </citation>
    <scope>NUCLEOTIDE SEQUENCE</scope>
    <source>
        <strain evidence="14">28M1</strain>
    </source>
</reference>
<dbReference type="OrthoDB" id="6513151at2759"/>
<dbReference type="SUPFAM" id="SSF56112">
    <property type="entry name" value="Protein kinase-like (PK-like)"/>
    <property type="match status" value="1"/>
</dbReference>
<feature type="domain" description="Protein kinase" evidence="13">
    <location>
        <begin position="175"/>
        <end position="447"/>
    </location>
</feature>
<evidence type="ECO:0000256" key="5">
    <source>
        <dbReference type="ARBA" id="ARBA00022777"/>
    </source>
</evidence>
<dbReference type="PROSITE" id="PS00107">
    <property type="entry name" value="PROTEIN_KINASE_ATP"/>
    <property type="match status" value="1"/>
</dbReference>
<evidence type="ECO:0000259" key="13">
    <source>
        <dbReference type="PROSITE" id="PS50011"/>
    </source>
</evidence>
<name>A0A9P5BXV4_9PLEO</name>
<keyword evidence="15" id="KW-1185">Reference proteome</keyword>
<dbReference type="GO" id="GO:0005829">
    <property type="term" value="C:cytosol"/>
    <property type="evidence" value="ECO:0007669"/>
    <property type="project" value="TreeGrafter"/>
</dbReference>
<dbReference type="CDD" id="cd13994">
    <property type="entry name" value="STKc_HAL4_like"/>
    <property type="match status" value="1"/>
</dbReference>
<evidence type="ECO:0000256" key="3">
    <source>
        <dbReference type="ARBA" id="ARBA00022679"/>
    </source>
</evidence>
<feature type="compositionally biased region" description="Basic and acidic residues" evidence="12">
    <location>
        <begin position="46"/>
        <end position="80"/>
    </location>
</feature>
<organism evidence="14 15">
    <name type="scientific">Didymella heteroderae</name>
    <dbReference type="NCBI Taxonomy" id="1769908"/>
    <lineage>
        <taxon>Eukaryota</taxon>
        <taxon>Fungi</taxon>
        <taxon>Dikarya</taxon>
        <taxon>Ascomycota</taxon>
        <taxon>Pezizomycotina</taxon>
        <taxon>Dothideomycetes</taxon>
        <taxon>Pleosporomycetidae</taxon>
        <taxon>Pleosporales</taxon>
        <taxon>Pleosporineae</taxon>
        <taxon>Didymellaceae</taxon>
        <taxon>Didymella</taxon>
    </lineage>
</organism>
<dbReference type="Proteomes" id="UP000758155">
    <property type="component" value="Unassembled WGS sequence"/>
</dbReference>
<keyword evidence="4 10" id="KW-0547">Nucleotide-binding</keyword>
<dbReference type="GO" id="GO:0005524">
    <property type="term" value="F:ATP binding"/>
    <property type="evidence" value="ECO:0007669"/>
    <property type="project" value="UniProtKB-UniRule"/>
</dbReference>
<proteinExistence type="inferred from homology"/>
<dbReference type="InterPro" id="IPR017441">
    <property type="entry name" value="Protein_kinase_ATP_BS"/>
</dbReference>
<dbReference type="EMBL" id="SWKV01000065">
    <property type="protein sequence ID" value="KAF3034658.1"/>
    <property type="molecule type" value="Genomic_DNA"/>
</dbReference>
<protein>
    <recommendedName>
        <fullName evidence="1">non-specific serine/threonine protein kinase</fullName>
        <ecNumber evidence="1">2.7.11.1</ecNumber>
    </recommendedName>
    <alternativeName>
        <fullName evidence="9">Halotolerance protein 4</fullName>
    </alternativeName>
</protein>
<sequence>MPTSVTRPRSPQQIQVPGMQSLISSTRGDLIDCDVLSEPATPKAKTRMEDLSDRGSDPEPHQGRLQVQKEGKEKRTEKGAHSNRAPLCKKIPPAEPKKAAALHTRFCEEEGQCHEHFVNNVRRQGKSLSMIRHLKERKMLHSASNWIQRLRKEKETSVDRQGLVDPAKSLVQKYGRCGHVLGRGAFGTVRIAYKTDAKDPKHEQLFAVKELKQRPEESEKRYHKRLNAEYCISSSLHHLNVVATLDLLQDPWGVYCQIMEYCPGGDLHTIIAAIGQLQLVEANCFFKQLMQGVEYMHEMGVAHRDLKPENLLLTERGTIKITDFGNAECFRAAWETHARMSAGVCGSAPYIAPEEYVDKEFDPRAVDIWACGIIYLAMRTGEYLWRVARVDKDVSFKEYVADRKTEAGYEPIERLGGRACRNVIYSTIDPSPTRRLTAHQVMSSEWMKQIKVCHAGTLEC</sequence>
<dbReference type="PROSITE" id="PS50011">
    <property type="entry name" value="PROTEIN_KINASE_DOM"/>
    <property type="match status" value="1"/>
</dbReference>
<keyword evidence="2 11" id="KW-0723">Serine/threonine-protein kinase</keyword>
<dbReference type="EC" id="2.7.11.1" evidence="1"/>
<comment type="caution">
    <text evidence="14">The sequence shown here is derived from an EMBL/GenBank/DDBJ whole genome shotgun (WGS) entry which is preliminary data.</text>
</comment>
<keyword evidence="3" id="KW-0808">Transferase</keyword>
<dbReference type="AlphaFoldDB" id="A0A9P5BXV4"/>
<evidence type="ECO:0000256" key="11">
    <source>
        <dbReference type="RuleBase" id="RU000304"/>
    </source>
</evidence>
<evidence type="ECO:0000313" key="14">
    <source>
        <dbReference type="EMBL" id="KAF3034658.1"/>
    </source>
</evidence>
<evidence type="ECO:0000256" key="4">
    <source>
        <dbReference type="ARBA" id="ARBA00022741"/>
    </source>
</evidence>
<dbReference type="InterPro" id="IPR008271">
    <property type="entry name" value="Ser/Thr_kinase_AS"/>
</dbReference>
<evidence type="ECO:0000256" key="9">
    <source>
        <dbReference type="ARBA" id="ARBA00078109"/>
    </source>
</evidence>
<comment type="catalytic activity">
    <reaction evidence="8">
        <text>L-seryl-[protein] + ATP = O-phospho-L-seryl-[protein] + ADP + H(+)</text>
        <dbReference type="Rhea" id="RHEA:17989"/>
        <dbReference type="Rhea" id="RHEA-COMP:9863"/>
        <dbReference type="Rhea" id="RHEA-COMP:11604"/>
        <dbReference type="ChEBI" id="CHEBI:15378"/>
        <dbReference type="ChEBI" id="CHEBI:29999"/>
        <dbReference type="ChEBI" id="CHEBI:30616"/>
        <dbReference type="ChEBI" id="CHEBI:83421"/>
        <dbReference type="ChEBI" id="CHEBI:456216"/>
        <dbReference type="EC" id="2.7.11.1"/>
    </reaction>
</comment>
<feature type="compositionally biased region" description="Polar residues" evidence="12">
    <location>
        <begin position="1"/>
        <end position="15"/>
    </location>
</feature>
<dbReference type="Pfam" id="PF00069">
    <property type="entry name" value="Pkinase"/>
    <property type="match status" value="1"/>
</dbReference>
<accession>A0A9P5BXV4</accession>
<dbReference type="PANTHER" id="PTHR24343:SF558">
    <property type="entry name" value="PROTEIN KINASE DOMAIN-CONTAINING PROTEIN"/>
    <property type="match status" value="1"/>
</dbReference>
<evidence type="ECO:0000256" key="7">
    <source>
        <dbReference type="ARBA" id="ARBA00047899"/>
    </source>
</evidence>
<dbReference type="PROSITE" id="PS00108">
    <property type="entry name" value="PROTEIN_KINASE_ST"/>
    <property type="match status" value="1"/>
</dbReference>
<dbReference type="Gene3D" id="1.10.510.10">
    <property type="entry name" value="Transferase(Phosphotransferase) domain 1"/>
    <property type="match status" value="1"/>
</dbReference>
<comment type="similarity">
    <text evidence="11">Belongs to the protein kinase superfamily.</text>
</comment>
<feature type="binding site" evidence="10">
    <location>
        <position position="209"/>
    </location>
    <ligand>
        <name>ATP</name>
        <dbReference type="ChEBI" id="CHEBI:30616"/>
    </ligand>
</feature>
<evidence type="ECO:0000256" key="1">
    <source>
        <dbReference type="ARBA" id="ARBA00012513"/>
    </source>
</evidence>
<evidence type="ECO:0000256" key="12">
    <source>
        <dbReference type="SAM" id="MobiDB-lite"/>
    </source>
</evidence>